<protein>
    <submittedName>
        <fullName evidence="2">Uncharacterized protein</fullName>
    </submittedName>
</protein>
<dbReference type="EMBL" id="JAIWYP010000003">
    <property type="protein sequence ID" value="KAH3850515.1"/>
    <property type="molecule type" value="Genomic_DNA"/>
</dbReference>
<proteinExistence type="predicted"/>
<accession>A0A9D4R256</accession>
<gene>
    <name evidence="2" type="ORF">DPMN_092927</name>
</gene>
<reference evidence="2" key="2">
    <citation type="submission" date="2020-11" db="EMBL/GenBank/DDBJ databases">
        <authorList>
            <person name="McCartney M.A."/>
            <person name="Auch B."/>
            <person name="Kono T."/>
            <person name="Mallez S."/>
            <person name="Becker A."/>
            <person name="Gohl D.M."/>
            <person name="Silverstein K.A.T."/>
            <person name="Koren S."/>
            <person name="Bechman K.B."/>
            <person name="Herman A."/>
            <person name="Abrahante J.E."/>
            <person name="Garbe J."/>
        </authorList>
    </citation>
    <scope>NUCLEOTIDE SEQUENCE</scope>
    <source>
        <strain evidence="2">Duluth1</strain>
        <tissue evidence="2">Whole animal</tissue>
    </source>
</reference>
<name>A0A9D4R256_DREPO</name>
<evidence type="ECO:0000313" key="2">
    <source>
        <dbReference type="EMBL" id="KAH3850515.1"/>
    </source>
</evidence>
<keyword evidence="3" id="KW-1185">Reference proteome</keyword>
<organism evidence="2 3">
    <name type="scientific">Dreissena polymorpha</name>
    <name type="common">Zebra mussel</name>
    <name type="synonym">Mytilus polymorpha</name>
    <dbReference type="NCBI Taxonomy" id="45954"/>
    <lineage>
        <taxon>Eukaryota</taxon>
        <taxon>Metazoa</taxon>
        <taxon>Spiralia</taxon>
        <taxon>Lophotrochozoa</taxon>
        <taxon>Mollusca</taxon>
        <taxon>Bivalvia</taxon>
        <taxon>Autobranchia</taxon>
        <taxon>Heteroconchia</taxon>
        <taxon>Euheterodonta</taxon>
        <taxon>Imparidentia</taxon>
        <taxon>Neoheterodontei</taxon>
        <taxon>Myida</taxon>
        <taxon>Dreissenoidea</taxon>
        <taxon>Dreissenidae</taxon>
        <taxon>Dreissena</taxon>
    </lineage>
</organism>
<evidence type="ECO:0000313" key="3">
    <source>
        <dbReference type="Proteomes" id="UP000828390"/>
    </source>
</evidence>
<sequence length="130" mass="14582">MSFTNKTVARPGSHCGRTPSAGSRQRKHNDDDLAAYENDDGIAAYENYDEKAAYDNDDDLAAYDNDDEIDAYDNYDDIDAYDNDDDITAYDNDDDTEPGQCKLIWSLPCSTKVNVIDLEKGLFTRKSDSI</sequence>
<comment type="caution">
    <text evidence="2">The sequence shown here is derived from an EMBL/GenBank/DDBJ whole genome shotgun (WGS) entry which is preliminary data.</text>
</comment>
<evidence type="ECO:0000256" key="1">
    <source>
        <dbReference type="SAM" id="MobiDB-lite"/>
    </source>
</evidence>
<reference evidence="2" key="1">
    <citation type="journal article" date="2019" name="bioRxiv">
        <title>The Genome of the Zebra Mussel, Dreissena polymorpha: A Resource for Invasive Species Research.</title>
        <authorList>
            <person name="McCartney M.A."/>
            <person name="Auch B."/>
            <person name="Kono T."/>
            <person name="Mallez S."/>
            <person name="Zhang Y."/>
            <person name="Obille A."/>
            <person name="Becker A."/>
            <person name="Abrahante J.E."/>
            <person name="Garbe J."/>
            <person name="Badalamenti J.P."/>
            <person name="Herman A."/>
            <person name="Mangelson H."/>
            <person name="Liachko I."/>
            <person name="Sullivan S."/>
            <person name="Sone E.D."/>
            <person name="Koren S."/>
            <person name="Silverstein K.A.T."/>
            <person name="Beckman K.B."/>
            <person name="Gohl D.M."/>
        </authorList>
    </citation>
    <scope>NUCLEOTIDE SEQUENCE</scope>
    <source>
        <strain evidence="2">Duluth1</strain>
        <tissue evidence="2">Whole animal</tissue>
    </source>
</reference>
<dbReference type="AlphaFoldDB" id="A0A9D4R256"/>
<feature type="region of interest" description="Disordered" evidence="1">
    <location>
        <begin position="1"/>
        <end position="32"/>
    </location>
</feature>
<dbReference type="Proteomes" id="UP000828390">
    <property type="component" value="Unassembled WGS sequence"/>
</dbReference>